<comment type="caution">
    <text evidence="1">The sequence shown here is derived from an EMBL/GenBank/DDBJ whole genome shotgun (WGS) entry which is preliminary data.</text>
</comment>
<keyword evidence="2" id="KW-1185">Reference proteome</keyword>
<reference evidence="1" key="1">
    <citation type="submission" date="2019-11" db="EMBL/GenBank/DDBJ databases">
        <title>Nori genome reveals adaptations in red seaweeds to the harsh intertidal environment.</title>
        <authorList>
            <person name="Wang D."/>
            <person name="Mao Y."/>
        </authorList>
    </citation>
    <scope>NUCLEOTIDE SEQUENCE</scope>
    <source>
        <tissue evidence="1">Gametophyte</tissue>
    </source>
</reference>
<proteinExistence type="predicted"/>
<dbReference type="EMBL" id="CM020620">
    <property type="protein sequence ID" value="KAK1868938.1"/>
    <property type="molecule type" value="Genomic_DNA"/>
</dbReference>
<name>A0ACC3CGJ2_PYRYE</name>
<organism evidence="1 2">
    <name type="scientific">Pyropia yezoensis</name>
    <name type="common">Susabi-nori</name>
    <name type="synonym">Porphyra yezoensis</name>
    <dbReference type="NCBI Taxonomy" id="2788"/>
    <lineage>
        <taxon>Eukaryota</taxon>
        <taxon>Rhodophyta</taxon>
        <taxon>Bangiophyceae</taxon>
        <taxon>Bangiales</taxon>
        <taxon>Bangiaceae</taxon>
        <taxon>Pyropia</taxon>
    </lineage>
</organism>
<protein>
    <submittedName>
        <fullName evidence="1">Uncharacterized protein</fullName>
    </submittedName>
</protein>
<dbReference type="Proteomes" id="UP000798662">
    <property type="component" value="Chromosome 3"/>
</dbReference>
<gene>
    <name evidence="1" type="ORF">I4F81_011420</name>
</gene>
<evidence type="ECO:0000313" key="2">
    <source>
        <dbReference type="Proteomes" id="UP000798662"/>
    </source>
</evidence>
<sequence length="299" mass="30472">MACALAPPGADGRVGGRSPPAWVLLALWVGPVAALFNAPGRRLAHIGCGALLCASPTTPAVTGIILSPPQRFTLRSCRPSTVTARPAPASLAAARSRVARPITAVLAAPRTETVTAAPPASAAKADPMAATSAAPVTALHSAQELVAALSADVSTPGAPEVVSVVKFHASYCRSCAGVRVKYERMASAYAAAAAEDEPMGEDAASSVEAGLPAAVTCFEMDYSRHGELCTSLGVDRLPYFMVIRGGRRLFGKAVAWNRFSDVRLAVDAAVHAESSATGGDAAPVPVAQLLDAAMTTCES</sequence>
<accession>A0ACC3CGJ2</accession>
<evidence type="ECO:0000313" key="1">
    <source>
        <dbReference type="EMBL" id="KAK1868938.1"/>
    </source>
</evidence>